<dbReference type="Gene3D" id="1.20.1250.20">
    <property type="entry name" value="MFS general substrate transporter like domains"/>
    <property type="match status" value="2"/>
</dbReference>
<evidence type="ECO:0000256" key="2">
    <source>
        <dbReference type="ARBA" id="ARBA00022475"/>
    </source>
</evidence>
<dbReference type="Proteomes" id="UP001205185">
    <property type="component" value="Unassembled WGS sequence"/>
</dbReference>
<protein>
    <submittedName>
        <fullName evidence="8">Arabinose efflux permease, MFS family</fullName>
    </submittedName>
</protein>
<dbReference type="CDD" id="cd06173">
    <property type="entry name" value="MFS_MefA_like"/>
    <property type="match status" value="1"/>
</dbReference>
<organism evidence="8 9">
    <name type="scientific">Actinokineospora diospyrosa</name>
    <dbReference type="NCBI Taxonomy" id="103728"/>
    <lineage>
        <taxon>Bacteria</taxon>
        <taxon>Bacillati</taxon>
        <taxon>Actinomycetota</taxon>
        <taxon>Actinomycetes</taxon>
        <taxon>Pseudonocardiales</taxon>
        <taxon>Pseudonocardiaceae</taxon>
        <taxon>Actinokineospora</taxon>
    </lineage>
</organism>
<evidence type="ECO:0000256" key="1">
    <source>
        <dbReference type="ARBA" id="ARBA00004651"/>
    </source>
</evidence>
<dbReference type="PANTHER" id="PTHR23513:SF11">
    <property type="entry name" value="STAPHYLOFERRIN A TRANSPORTER"/>
    <property type="match status" value="1"/>
</dbReference>
<keyword evidence="2" id="KW-1003">Cell membrane</keyword>
<evidence type="ECO:0000313" key="9">
    <source>
        <dbReference type="Proteomes" id="UP001205185"/>
    </source>
</evidence>
<dbReference type="Pfam" id="PF07690">
    <property type="entry name" value="MFS_1"/>
    <property type="match status" value="1"/>
</dbReference>
<proteinExistence type="predicted"/>
<evidence type="ECO:0000256" key="4">
    <source>
        <dbReference type="ARBA" id="ARBA00022989"/>
    </source>
</evidence>
<feature type="transmembrane region" description="Helical" evidence="7">
    <location>
        <begin position="92"/>
        <end position="116"/>
    </location>
</feature>
<feature type="region of interest" description="Disordered" evidence="6">
    <location>
        <begin position="1"/>
        <end position="21"/>
    </location>
</feature>
<keyword evidence="9" id="KW-1185">Reference proteome</keyword>
<dbReference type="PANTHER" id="PTHR23513">
    <property type="entry name" value="INTEGRAL MEMBRANE EFFLUX PROTEIN-RELATED"/>
    <property type="match status" value="1"/>
</dbReference>
<feature type="transmembrane region" description="Helical" evidence="7">
    <location>
        <begin position="227"/>
        <end position="249"/>
    </location>
</feature>
<evidence type="ECO:0000256" key="6">
    <source>
        <dbReference type="SAM" id="MobiDB-lite"/>
    </source>
</evidence>
<dbReference type="EMBL" id="JAMTCO010000007">
    <property type="protein sequence ID" value="MCP2270700.1"/>
    <property type="molecule type" value="Genomic_DNA"/>
</dbReference>
<dbReference type="SUPFAM" id="SSF103473">
    <property type="entry name" value="MFS general substrate transporter"/>
    <property type="match status" value="1"/>
</dbReference>
<evidence type="ECO:0000256" key="5">
    <source>
        <dbReference type="ARBA" id="ARBA00023136"/>
    </source>
</evidence>
<feature type="transmembrane region" description="Helical" evidence="7">
    <location>
        <begin position="312"/>
        <end position="329"/>
    </location>
</feature>
<keyword evidence="3 7" id="KW-0812">Transmembrane</keyword>
<evidence type="ECO:0000256" key="3">
    <source>
        <dbReference type="ARBA" id="ARBA00022692"/>
    </source>
</evidence>
<gene>
    <name evidence="8" type="ORF">LV75_003201</name>
</gene>
<feature type="transmembrane region" description="Helical" evidence="7">
    <location>
        <begin position="288"/>
        <end position="306"/>
    </location>
</feature>
<sequence length="410" mass="41581">MAEQARESRMSGGGTMGGRSPLAGPEFRALWVAEAQSVAGDQLARVAISVLVYQRTSSAALTALTYALTFLPDIVAGPLLSGLADRFPRREVMAAAALSQALFVAVMAIPGAPIWLVAACVALEAAAQAPFKAAQTAHARVLLGNEHLAAGQARLTTLREVGQLAGLAGAAAVVGLLGTTPALIIDAATFVASAALLRFGLRPRPAARTAAVAGDGVLQPDRRRRAVVALSLFAALTVLPHGLVVPLVHELGAPIWTVGLLLAADPLGLVVGAYVFCRAGRPRDAQHALIAPLALVCLGALVFFAARPHPVLAALLLGISGLGAAYQILAKSAYVEMLPDAVTGRATGLVRTGLRAGQGLSVLVGGLLAEALGSASLTIALAGVVGTIGCAIAGFVWHQGRSAVPREAVA</sequence>
<feature type="transmembrane region" description="Helical" evidence="7">
    <location>
        <begin position="375"/>
        <end position="397"/>
    </location>
</feature>
<accession>A0ABT1IDJ2</accession>
<comment type="subcellular location">
    <subcellularLocation>
        <location evidence="1">Cell membrane</location>
        <topology evidence="1">Multi-pass membrane protein</topology>
    </subcellularLocation>
</comment>
<evidence type="ECO:0000313" key="8">
    <source>
        <dbReference type="EMBL" id="MCP2270700.1"/>
    </source>
</evidence>
<feature type="transmembrane region" description="Helical" evidence="7">
    <location>
        <begin position="255"/>
        <end position="276"/>
    </location>
</feature>
<feature type="transmembrane region" description="Helical" evidence="7">
    <location>
        <begin position="164"/>
        <end position="197"/>
    </location>
</feature>
<feature type="transmembrane region" description="Helical" evidence="7">
    <location>
        <begin position="59"/>
        <end position="80"/>
    </location>
</feature>
<evidence type="ECO:0000256" key="7">
    <source>
        <dbReference type="SAM" id="Phobius"/>
    </source>
</evidence>
<reference evidence="8 9" key="1">
    <citation type="submission" date="2022-06" db="EMBL/GenBank/DDBJ databases">
        <title>Genomic Encyclopedia of Archaeal and Bacterial Type Strains, Phase II (KMG-II): from individual species to whole genera.</title>
        <authorList>
            <person name="Goeker M."/>
        </authorList>
    </citation>
    <scope>NUCLEOTIDE SEQUENCE [LARGE SCALE GENOMIC DNA]</scope>
    <source>
        <strain evidence="8 9">DSM 44255</strain>
    </source>
</reference>
<dbReference type="InterPro" id="IPR036259">
    <property type="entry name" value="MFS_trans_sf"/>
</dbReference>
<keyword evidence="4 7" id="KW-1133">Transmembrane helix</keyword>
<name>A0ABT1IDJ2_9PSEU</name>
<dbReference type="InterPro" id="IPR011701">
    <property type="entry name" value="MFS"/>
</dbReference>
<keyword evidence="5 7" id="KW-0472">Membrane</keyword>
<comment type="caution">
    <text evidence="8">The sequence shown here is derived from an EMBL/GenBank/DDBJ whole genome shotgun (WGS) entry which is preliminary data.</text>
</comment>